<dbReference type="SUPFAM" id="SSF53098">
    <property type="entry name" value="Ribonuclease H-like"/>
    <property type="match status" value="1"/>
</dbReference>
<gene>
    <name evidence="4" type="ORF">Ga0074812_1231</name>
</gene>
<name>A0A0S4QUI5_9ACTN</name>
<sequence>ALSEAAAGIPERLRRSVTWDQGVEMMRHARFTVATGIPVYFCDPHSPWQRGSNENTNGLLRQYFPKGTDLSVHTPDDLARVAAQLNARPRQTLGWKTPSQVYAEACAMTP</sequence>
<feature type="domain" description="Integrase catalytic" evidence="3">
    <location>
        <begin position="1"/>
        <end position="106"/>
    </location>
</feature>
<organism evidence="4 5">
    <name type="scientific">Parafrankia irregularis</name>
    <dbReference type="NCBI Taxonomy" id="795642"/>
    <lineage>
        <taxon>Bacteria</taxon>
        <taxon>Bacillati</taxon>
        <taxon>Actinomycetota</taxon>
        <taxon>Actinomycetes</taxon>
        <taxon>Frankiales</taxon>
        <taxon>Frankiaceae</taxon>
        <taxon>Parafrankia</taxon>
    </lineage>
</organism>
<dbReference type="GO" id="GO:0003677">
    <property type="term" value="F:DNA binding"/>
    <property type="evidence" value="ECO:0007669"/>
    <property type="project" value="InterPro"/>
</dbReference>
<dbReference type="InterPro" id="IPR001598">
    <property type="entry name" value="Transposase_IS30_CS"/>
</dbReference>
<comment type="function">
    <text evidence="1">Required for the transposition of the insertion element.</text>
</comment>
<dbReference type="InterPro" id="IPR051917">
    <property type="entry name" value="Transposase-Integrase"/>
</dbReference>
<dbReference type="InterPro" id="IPR053392">
    <property type="entry name" value="Transposase_IS30-like"/>
</dbReference>
<dbReference type="Gene3D" id="3.30.420.10">
    <property type="entry name" value="Ribonuclease H-like superfamily/Ribonuclease H"/>
    <property type="match status" value="1"/>
</dbReference>
<feature type="non-terminal residue" evidence="4">
    <location>
        <position position="1"/>
    </location>
</feature>
<dbReference type="EMBL" id="FAOZ01000023">
    <property type="protein sequence ID" value="CUU58873.1"/>
    <property type="molecule type" value="Genomic_DNA"/>
</dbReference>
<dbReference type="InterPro" id="IPR036397">
    <property type="entry name" value="RNaseH_sf"/>
</dbReference>
<reference evidence="5" key="1">
    <citation type="submission" date="2015-11" db="EMBL/GenBank/DDBJ databases">
        <authorList>
            <person name="Varghese N."/>
        </authorList>
    </citation>
    <scope>NUCLEOTIDE SEQUENCE [LARGE SCALE GENOMIC DNA]</scope>
    <source>
        <strain evidence="5">DSM 45899</strain>
    </source>
</reference>
<dbReference type="PROSITE" id="PS50994">
    <property type="entry name" value="INTEGRASE"/>
    <property type="match status" value="1"/>
</dbReference>
<dbReference type="GO" id="GO:0006313">
    <property type="term" value="P:DNA transposition"/>
    <property type="evidence" value="ECO:0007669"/>
    <property type="project" value="InterPro"/>
</dbReference>
<dbReference type="InterPro" id="IPR012337">
    <property type="entry name" value="RNaseH-like_sf"/>
</dbReference>
<keyword evidence="5" id="KW-1185">Reference proteome</keyword>
<accession>A0A0S4QUI5</accession>
<dbReference type="Proteomes" id="UP000198802">
    <property type="component" value="Unassembled WGS sequence"/>
</dbReference>
<dbReference type="GO" id="GO:0005829">
    <property type="term" value="C:cytosol"/>
    <property type="evidence" value="ECO:0007669"/>
    <property type="project" value="TreeGrafter"/>
</dbReference>
<protein>
    <submittedName>
        <fullName evidence="4">Integrase core domain-containing protein</fullName>
    </submittedName>
</protein>
<evidence type="ECO:0000259" key="3">
    <source>
        <dbReference type="PROSITE" id="PS50994"/>
    </source>
</evidence>
<evidence type="ECO:0000313" key="4">
    <source>
        <dbReference type="EMBL" id="CUU58873.1"/>
    </source>
</evidence>
<dbReference type="GO" id="GO:0015074">
    <property type="term" value="P:DNA integration"/>
    <property type="evidence" value="ECO:0007669"/>
    <property type="project" value="InterPro"/>
</dbReference>
<dbReference type="GO" id="GO:0004803">
    <property type="term" value="F:transposase activity"/>
    <property type="evidence" value="ECO:0007669"/>
    <property type="project" value="InterPro"/>
</dbReference>
<dbReference type="NCBIfam" id="NF033563">
    <property type="entry name" value="transpos_IS30"/>
    <property type="match status" value="1"/>
</dbReference>
<dbReference type="PROSITE" id="PS01043">
    <property type="entry name" value="TRANSPOSASE_IS30"/>
    <property type="match status" value="1"/>
</dbReference>
<dbReference type="PANTHER" id="PTHR10948:SF23">
    <property type="entry name" value="TRANSPOSASE INSI FOR INSERTION SEQUENCE ELEMENT IS30A-RELATED"/>
    <property type="match status" value="1"/>
</dbReference>
<dbReference type="AlphaFoldDB" id="A0A0S4QUI5"/>
<dbReference type="PANTHER" id="PTHR10948">
    <property type="entry name" value="TRANSPOSASE"/>
    <property type="match status" value="1"/>
</dbReference>
<comment type="similarity">
    <text evidence="2">Belongs to the transposase IS30 family.</text>
</comment>
<dbReference type="InterPro" id="IPR001584">
    <property type="entry name" value="Integrase_cat-core"/>
</dbReference>
<dbReference type="RefSeq" id="WP_114476425.1">
    <property type="nucleotide sequence ID" value="NZ_FAOZ01000023.1"/>
</dbReference>
<evidence type="ECO:0000256" key="1">
    <source>
        <dbReference type="ARBA" id="ARBA00002190"/>
    </source>
</evidence>
<proteinExistence type="inferred from homology"/>
<evidence type="ECO:0000256" key="2">
    <source>
        <dbReference type="ARBA" id="ARBA00006363"/>
    </source>
</evidence>
<evidence type="ECO:0000313" key="5">
    <source>
        <dbReference type="Proteomes" id="UP000198802"/>
    </source>
</evidence>